<dbReference type="GO" id="GO:0016712">
    <property type="term" value="F:oxidoreductase activity, acting on paired donors, with incorporation or reduction of molecular oxygen, reduced flavin or flavoprotein as one donor, and incorporation of one atom of oxygen"/>
    <property type="evidence" value="ECO:0007669"/>
    <property type="project" value="UniProtKB-EC"/>
</dbReference>
<dbReference type="EMBL" id="KE689337">
    <property type="protein sequence ID" value="ERE49962.1"/>
    <property type="molecule type" value="Genomic_DNA"/>
</dbReference>
<dbReference type="InterPro" id="IPR001128">
    <property type="entry name" value="Cyt_P450"/>
</dbReference>
<dbReference type="EC" id="1.14.14.1" evidence="2"/>
<gene>
    <name evidence="2" type="ORF">H671_21487</name>
</gene>
<proteinExistence type="inferred from homology"/>
<reference evidence="3" key="1">
    <citation type="journal article" date="2013" name="Nat. Biotechnol.">
        <title>Chinese hamster genome sequenced from sorted chromosomes.</title>
        <authorList>
            <person name="Brinkrolf K."/>
            <person name="Rupp O."/>
            <person name="Laux H."/>
            <person name="Kollin F."/>
            <person name="Ernst W."/>
            <person name="Linke B."/>
            <person name="Kofler R."/>
            <person name="Romand S."/>
            <person name="Hesse F."/>
            <person name="Budach W.E."/>
            <person name="Galosy S."/>
            <person name="Muller D."/>
            <person name="Noll T."/>
            <person name="Wienberg J."/>
            <person name="Jostock T."/>
            <person name="Leonard M."/>
            <person name="Grillari J."/>
            <person name="Tauch A."/>
            <person name="Goesmann A."/>
            <person name="Helk B."/>
            <person name="Mott J.E."/>
            <person name="Puhler A."/>
            <person name="Borth N."/>
        </authorList>
    </citation>
    <scope>NUCLEOTIDE SEQUENCE [LARGE SCALE GENOMIC DNA]</scope>
    <source>
        <strain evidence="3">17A/GY</strain>
    </source>
</reference>
<feature type="non-terminal residue" evidence="2">
    <location>
        <position position="1"/>
    </location>
</feature>
<dbReference type="AlphaFoldDB" id="A0A061HXB6"/>
<evidence type="ECO:0000256" key="1">
    <source>
        <dbReference type="ARBA" id="ARBA00010617"/>
    </source>
</evidence>
<organism evidence="2 3">
    <name type="scientific">Cricetulus griseus</name>
    <name type="common">Chinese hamster</name>
    <name type="synonym">Cricetulus barabensis griseus</name>
    <dbReference type="NCBI Taxonomy" id="10029"/>
    <lineage>
        <taxon>Eukaryota</taxon>
        <taxon>Metazoa</taxon>
        <taxon>Chordata</taxon>
        <taxon>Craniata</taxon>
        <taxon>Vertebrata</taxon>
        <taxon>Euteleostomi</taxon>
        <taxon>Mammalia</taxon>
        <taxon>Eutheria</taxon>
        <taxon>Euarchontoglires</taxon>
        <taxon>Glires</taxon>
        <taxon>Rodentia</taxon>
        <taxon>Myomorpha</taxon>
        <taxon>Muroidea</taxon>
        <taxon>Cricetidae</taxon>
        <taxon>Cricetinae</taxon>
        <taxon>Cricetulus</taxon>
    </lineage>
</organism>
<dbReference type="Proteomes" id="UP000030759">
    <property type="component" value="Unassembled WGS sequence"/>
</dbReference>
<evidence type="ECO:0000313" key="3">
    <source>
        <dbReference type="Proteomes" id="UP000030759"/>
    </source>
</evidence>
<dbReference type="Gene3D" id="1.10.630.10">
    <property type="entry name" value="Cytochrome P450"/>
    <property type="match status" value="1"/>
</dbReference>
<dbReference type="GO" id="GO:0020037">
    <property type="term" value="F:heme binding"/>
    <property type="evidence" value="ECO:0007669"/>
    <property type="project" value="InterPro"/>
</dbReference>
<dbReference type="GO" id="GO:0005506">
    <property type="term" value="F:iron ion binding"/>
    <property type="evidence" value="ECO:0007669"/>
    <property type="project" value="InterPro"/>
</dbReference>
<dbReference type="SUPFAM" id="SSF48264">
    <property type="entry name" value="Cytochrome P450"/>
    <property type="match status" value="1"/>
</dbReference>
<evidence type="ECO:0000313" key="2">
    <source>
        <dbReference type="EMBL" id="ERE49962.1"/>
    </source>
</evidence>
<keyword evidence="2" id="KW-0560">Oxidoreductase</keyword>
<dbReference type="InterPro" id="IPR036396">
    <property type="entry name" value="Cyt_P450_sf"/>
</dbReference>
<protein>
    <submittedName>
        <fullName evidence="2">Cytochrome P450 2B19-like protein</fullName>
        <ecNumber evidence="2">1.14.14.1</ecNumber>
    </submittedName>
</protein>
<dbReference type="Pfam" id="PF00067">
    <property type="entry name" value="p450"/>
    <property type="match status" value="1"/>
</dbReference>
<comment type="similarity">
    <text evidence="1">Belongs to the cytochrome P450 family.</text>
</comment>
<sequence length="59" mass="6718">KRICVGEALARMELFLYFTSILQRFSLRSLVPPAEIDIAHKISGFGNIPPTYEVCFMAR</sequence>
<accession>A0A061HXB6</accession>
<name>A0A061HXB6_CRIGR</name>